<keyword evidence="3" id="KW-1185">Reference proteome</keyword>
<proteinExistence type="predicted"/>
<dbReference type="Proteomes" id="UP001607302">
    <property type="component" value="Unassembled WGS sequence"/>
</dbReference>
<name>A0ABD2BND1_VESSQ</name>
<feature type="compositionally biased region" description="Acidic residues" evidence="1">
    <location>
        <begin position="50"/>
        <end position="80"/>
    </location>
</feature>
<evidence type="ECO:0000313" key="3">
    <source>
        <dbReference type="Proteomes" id="UP001607302"/>
    </source>
</evidence>
<comment type="caution">
    <text evidence="2">The sequence shown here is derived from an EMBL/GenBank/DDBJ whole genome shotgun (WGS) entry which is preliminary data.</text>
</comment>
<reference evidence="2 3" key="1">
    <citation type="journal article" date="2024" name="Ann. Entomol. Soc. Am.">
        <title>Genomic analyses of the southern and eastern yellowjacket wasps (Hymenoptera: Vespidae) reveal evolutionary signatures of social life.</title>
        <authorList>
            <person name="Catto M.A."/>
            <person name="Caine P.B."/>
            <person name="Orr S.E."/>
            <person name="Hunt B.G."/>
            <person name="Goodisman M.A.D."/>
        </authorList>
    </citation>
    <scope>NUCLEOTIDE SEQUENCE [LARGE SCALE GENOMIC DNA]</scope>
    <source>
        <strain evidence="2">233</strain>
        <tissue evidence="2">Head and thorax</tissue>
    </source>
</reference>
<evidence type="ECO:0000313" key="2">
    <source>
        <dbReference type="EMBL" id="KAL2734291.1"/>
    </source>
</evidence>
<feature type="region of interest" description="Disordered" evidence="1">
    <location>
        <begin position="47"/>
        <end position="86"/>
    </location>
</feature>
<accession>A0ABD2BND1</accession>
<dbReference type="AlphaFoldDB" id="A0ABD2BND1"/>
<protein>
    <submittedName>
        <fullName evidence="2">Uncharacterized protein</fullName>
    </submittedName>
</protein>
<sequence>MVGVVSREKGKRVAGGGGSDDERERTGYGRGPLDFLRILVSCSRSLLVGGEEEGEEEAVEVEEEDEDEDEDEEEEEEEEKKEEKEQ</sequence>
<gene>
    <name evidence="2" type="ORF">V1478_003989</name>
</gene>
<feature type="region of interest" description="Disordered" evidence="1">
    <location>
        <begin position="1"/>
        <end position="32"/>
    </location>
</feature>
<dbReference type="EMBL" id="JAUDFV010000074">
    <property type="protein sequence ID" value="KAL2734291.1"/>
    <property type="molecule type" value="Genomic_DNA"/>
</dbReference>
<organism evidence="2 3">
    <name type="scientific">Vespula squamosa</name>
    <name type="common">Southern yellow jacket</name>
    <name type="synonym">Wasp</name>
    <dbReference type="NCBI Taxonomy" id="30214"/>
    <lineage>
        <taxon>Eukaryota</taxon>
        <taxon>Metazoa</taxon>
        <taxon>Ecdysozoa</taxon>
        <taxon>Arthropoda</taxon>
        <taxon>Hexapoda</taxon>
        <taxon>Insecta</taxon>
        <taxon>Pterygota</taxon>
        <taxon>Neoptera</taxon>
        <taxon>Endopterygota</taxon>
        <taxon>Hymenoptera</taxon>
        <taxon>Apocrita</taxon>
        <taxon>Aculeata</taxon>
        <taxon>Vespoidea</taxon>
        <taxon>Vespidae</taxon>
        <taxon>Vespinae</taxon>
        <taxon>Vespula</taxon>
    </lineage>
</organism>
<evidence type="ECO:0000256" key="1">
    <source>
        <dbReference type="SAM" id="MobiDB-lite"/>
    </source>
</evidence>